<dbReference type="Gene3D" id="1.10.630.10">
    <property type="entry name" value="Cytochrome P450"/>
    <property type="match status" value="1"/>
</dbReference>
<keyword evidence="8" id="KW-0503">Monooxygenase</keyword>
<name>A0A4Z1EVJ3_9HELO</name>
<dbReference type="InterPro" id="IPR036396">
    <property type="entry name" value="Cyt_P450_sf"/>
</dbReference>
<dbReference type="AlphaFoldDB" id="A0A4Z1EVJ3"/>
<dbReference type="EMBL" id="PQXH01000031">
    <property type="protein sequence ID" value="TGO16166.1"/>
    <property type="molecule type" value="Genomic_DNA"/>
</dbReference>
<reference evidence="12 13" key="1">
    <citation type="submission" date="2017-12" db="EMBL/GenBank/DDBJ databases">
        <title>Comparative genomics of Botrytis spp.</title>
        <authorList>
            <person name="Valero-Jimenez C.A."/>
            <person name="Tapia P."/>
            <person name="Veloso J."/>
            <person name="Silva-Moreno E."/>
            <person name="Staats M."/>
            <person name="Valdes J.H."/>
            <person name="Van Kan J.A.L."/>
        </authorList>
    </citation>
    <scope>NUCLEOTIDE SEQUENCE [LARGE SCALE GENOMIC DNA]</scope>
    <source>
        <strain evidence="12 13">Bt9001</strain>
    </source>
</reference>
<dbReference type="GO" id="GO:0004497">
    <property type="term" value="F:monooxygenase activity"/>
    <property type="evidence" value="ECO:0007669"/>
    <property type="project" value="UniProtKB-KW"/>
</dbReference>
<dbReference type="GO" id="GO:0005506">
    <property type="term" value="F:iron ion binding"/>
    <property type="evidence" value="ECO:0007669"/>
    <property type="project" value="InterPro"/>
</dbReference>
<keyword evidence="4 9" id="KW-0479">Metal-binding</keyword>
<dbReference type="PANTHER" id="PTHR24305">
    <property type="entry name" value="CYTOCHROME P450"/>
    <property type="match status" value="1"/>
</dbReference>
<evidence type="ECO:0000256" key="4">
    <source>
        <dbReference type="ARBA" id="ARBA00022723"/>
    </source>
</evidence>
<keyword evidence="13" id="KW-1185">Reference proteome</keyword>
<evidence type="ECO:0000256" key="9">
    <source>
        <dbReference type="PIRSR" id="PIRSR602401-1"/>
    </source>
</evidence>
<evidence type="ECO:0000313" key="12">
    <source>
        <dbReference type="EMBL" id="TGO16166.1"/>
    </source>
</evidence>
<dbReference type="GO" id="GO:0020037">
    <property type="term" value="F:heme binding"/>
    <property type="evidence" value="ECO:0007669"/>
    <property type="project" value="InterPro"/>
</dbReference>
<accession>A0A4Z1EVJ3</accession>
<keyword evidence="10" id="KW-0812">Transmembrane</keyword>
<gene>
    <name evidence="12" type="ORF">BTUL_0031g00310</name>
</gene>
<dbReference type="GO" id="GO:0016705">
    <property type="term" value="F:oxidoreductase activity, acting on paired donors, with incorporation or reduction of molecular oxygen"/>
    <property type="evidence" value="ECO:0007669"/>
    <property type="project" value="InterPro"/>
</dbReference>
<dbReference type="Proteomes" id="UP000297777">
    <property type="component" value="Unassembled WGS sequence"/>
</dbReference>
<evidence type="ECO:0000256" key="5">
    <source>
        <dbReference type="ARBA" id="ARBA00023002"/>
    </source>
</evidence>
<dbReference type="OrthoDB" id="10029320at2759"/>
<keyword evidence="6 9" id="KW-0408">Iron</keyword>
<dbReference type="PRINTS" id="PR00463">
    <property type="entry name" value="EP450I"/>
</dbReference>
<evidence type="ECO:0000256" key="10">
    <source>
        <dbReference type="SAM" id="Phobius"/>
    </source>
</evidence>
<organism evidence="12 13">
    <name type="scientific">Botrytis tulipae</name>
    <dbReference type="NCBI Taxonomy" id="87230"/>
    <lineage>
        <taxon>Eukaryota</taxon>
        <taxon>Fungi</taxon>
        <taxon>Dikarya</taxon>
        <taxon>Ascomycota</taxon>
        <taxon>Pezizomycotina</taxon>
        <taxon>Leotiomycetes</taxon>
        <taxon>Helotiales</taxon>
        <taxon>Sclerotiniaceae</taxon>
        <taxon>Botrytis</taxon>
    </lineage>
</organism>
<proteinExistence type="predicted"/>
<evidence type="ECO:0000256" key="3">
    <source>
        <dbReference type="ARBA" id="ARBA00022617"/>
    </source>
</evidence>
<dbReference type="InterPro" id="IPR050121">
    <property type="entry name" value="Cytochrome_P450_monoxygenase"/>
</dbReference>
<keyword evidence="7" id="KW-0843">Virulence</keyword>
<dbReference type="PROSITE" id="PS50835">
    <property type="entry name" value="IG_LIKE"/>
    <property type="match status" value="1"/>
</dbReference>
<evidence type="ECO:0000256" key="1">
    <source>
        <dbReference type="ARBA" id="ARBA00001971"/>
    </source>
</evidence>
<dbReference type="PANTHER" id="PTHR24305:SF107">
    <property type="entry name" value="P450, PUTATIVE (EUROFUNG)-RELATED"/>
    <property type="match status" value="1"/>
</dbReference>
<evidence type="ECO:0000313" key="13">
    <source>
        <dbReference type="Proteomes" id="UP000297777"/>
    </source>
</evidence>
<feature type="domain" description="Ig-like" evidence="11">
    <location>
        <begin position="488"/>
        <end position="579"/>
    </location>
</feature>
<dbReference type="PRINTS" id="PR00385">
    <property type="entry name" value="P450"/>
</dbReference>
<comment type="cofactor">
    <cofactor evidence="1 9">
        <name>heme</name>
        <dbReference type="ChEBI" id="CHEBI:30413"/>
    </cofactor>
</comment>
<feature type="transmembrane region" description="Helical" evidence="10">
    <location>
        <begin position="12"/>
        <end position="30"/>
    </location>
</feature>
<keyword evidence="3 9" id="KW-0349">Heme</keyword>
<dbReference type="Pfam" id="PF00067">
    <property type="entry name" value="p450"/>
    <property type="match status" value="1"/>
</dbReference>
<sequence>MDVFQTKPIFTAVSVVGVTLLGYFFTRLYAARMLMVKLQKQGCPVAPGHSLLFGHLLLLGKMSRRLPKDAHYQYMFGEIYRDHFESTGVYYMDLWPMTGLFMCIHSPTTAISVTQTNTLIAARKVDLLPRFFKPIAGGPCLFDMPEESWRPWRAVFNKAFNNEHFQKLVPGMVKQIEVYKDILRYIIDSFLHRHPISASRARRKGQYVLSGYHDSALHYGFDWQDNHVRLFLLIQLPSEAKLIRNTEFHAQRGYNVLADSMISQIRWHEPAAAIDPFSRINVARWYMEWSNGRKMDAYISAELDRRYAEYRADSKDSRSKAIIDLILQAEIAPDADVKPEKLDADFKAFAIRQIRLFVFSGHDSLSSTICYIYHLLSKNVEAMQKVKEELDLVFGSQVDGASELLKTKPHLANDLPYTTAVIKETLRLFPAASSSRQGYPGVTLYDDQGTACPTNGAVCFIDHVGMHRAPKYWVRPEEFLPERWLVDPGHELYPVKGAWRPFEYGPRNCIAQGLVMTELRVLLACTVREFVFEDAYEEWDKSHKKKGPQTYRGERAYQIEEAAAHPSAHYPCRVRMMNV</sequence>
<evidence type="ECO:0000256" key="6">
    <source>
        <dbReference type="ARBA" id="ARBA00023004"/>
    </source>
</evidence>
<evidence type="ECO:0000259" key="11">
    <source>
        <dbReference type="PROSITE" id="PS50835"/>
    </source>
</evidence>
<comment type="pathway">
    <text evidence="2">Secondary metabolite biosynthesis.</text>
</comment>
<keyword evidence="10" id="KW-1133">Transmembrane helix</keyword>
<protein>
    <recommendedName>
        <fullName evidence="11">Ig-like domain-containing protein</fullName>
    </recommendedName>
</protein>
<dbReference type="SUPFAM" id="SSF48264">
    <property type="entry name" value="Cytochrome P450"/>
    <property type="match status" value="1"/>
</dbReference>
<comment type="caution">
    <text evidence="12">The sequence shown here is derived from an EMBL/GenBank/DDBJ whole genome shotgun (WGS) entry which is preliminary data.</text>
</comment>
<dbReference type="InterPro" id="IPR007110">
    <property type="entry name" value="Ig-like_dom"/>
</dbReference>
<evidence type="ECO:0000256" key="2">
    <source>
        <dbReference type="ARBA" id="ARBA00005179"/>
    </source>
</evidence>
<evidence type="ECO:0000256" key="8">
    <source>
        <dbReference type="ARBA" id="ARBA00023033"/>
    </source>
</evidence>
<keyword evidence="5" id="KW-0560">Oxidoreductase</keyword>
<keyword evidence="10" id="KW-0472">Membrane</keyword>
<feature type="binding site" description="axial binding residue" evidence="9">
    <location>
        <position position="509"/>
    </location>
    <ligand>
        <name>heme</name>
        <dbReference type="ChEBI" id="CHEBI:30413"/>
    </ligand>
    <ligandPart>
        <name>Fe</name>
        <dbReference type="ChEBI" id="CHEBI:18248"/>
    </ligandPart>
</feature>
<dbReference type="InterPro" id="IPR002401">
    <property type="entry name" value="Cyt_P450_E_grp-I"/>
</dbReference>
<evidence type="ECO:0000256" key="7">
    <source>
        <dbReference type="ARBA" id="ARBA00023026"/>
    </source>
</evidence>
<dbReference type="InterPro" id="IPR001128">
    <property type="entry name" value="Cyt_P450"/>
</dbReference>